<reference evidence="1 2" key="1">
    <citation type="journal article" date="2012" name="Proc. Natl. Acad. Sci. U.S.A.">
        <title>Comparative genomics of Ceriporiopsis subvermispora and Phanerochaete chrysosporium provide insight into selective ligninolysis.</title>
        <authorList>
            <person name="Fernandez-Fueyo E."/>
            <person name="Ruiz-Duenas F.J."/>
            <person name="Ferreira P."/>
            <person name="Floudas D."/>
            <person name="Hibbett D.S."/>
            <person name="Canessa P."/>
            <person name="Larrondo L.F."/>
            <person name="James T.Y."/>
            <person name="Seelenfreund D."/>
            <person name="Lobos S."/>
            <person name="Polanco R."/>
            <person name="Tello M."/>
            <person name="Honda Y."/>
            <person name="Watanabe T."/>
            <person name="Watanabe T."/>
            <person name="Ryu J.S."/>
            <person name="Kubicek C.P."/>
            <person name="Schmoll M."/>
            <person name="Gaskell J."/>
            <person name="Hammel K.E."/>
            <person name="St John F.J."/>
            <person name="Vanden Wymelenberg A."/>
            <person name="Sabat G."/>
            <person name="Splinter BonDurant S."/>
            <person name="Syed K."/>
            <person name="Yadav J.S."/>
            <person name="Doddapaneni H."/>
            <person name="Subramanian V."/>
            <person name="Lavin J.L."/>
            <person name="Oguiza J.A."/>
            <person name="Perez G."/>
            <person name="Pisabarro A.G."/>
            <person name="Ramirez L."/>
            <person name="Santoyo F."/>
            <person name="Master E."/>
            <person name="Coutinho P.M."/>
            <person name="Henrissat B."/>
            <person name="Lombard V."/>
            <person name="Magnuson J.K."/>
            <person name="Kuees U."/>
            <person name="Hori C."/>
            <person name="Igarashi K."/>
            <person name="Samejima M."/>
            <person name="Held B.W."/>
            <person name="Barry K.W."/>
            <person name="LaButti K.M."/>
            <person name="Lapidus A."/>
            <person name="Lindquist E.A."/>
            <person name="Lucas S.M."/>
            <person name="Riley R."/>
            <person name="Salamov A.A."/>
            <person name="Hoffmeister D."/>
            <person name="Schwenk D."/>
            <person name="Hadar Y."/>
            <person name="Yarden O."/>
            <person name="de Vries R.P."/>
            <person name="Wiebenga A."/>
            <person name="Stenlid J."/>
            <person name="Eastwood D."/>
            <person name="Grigoriev I.V."/>
            <person name="Berka R.M."/>
            <person name="Blanchette R.A."/>
            <person name="Kersten P."/>
            <person name="Martinez A.T."/>
            <person name="Vicuna R."/>
            <person name="Cullen D."/>
        </authorList>
    </citation>
    <scope>NUCLEOTIDE SEQUENCE [LARGE SCALE GENOMIC DNA]</scope>
    <source>
        <strain evidence="1 2">B</strain>
    </source>
</reference>
<accession>M2RK77</accession>
<dbReference type="AlphaFoldDB" id="M2RK77"/>
<dbReference type="HOGENOM" id="CLU_1660521_0_0_1"/>
<gene>
    <name evidence="1" type="ORF">CERSUDRAFT_112896</name>
</gene>
<keyword evidence="2" id="KW-1185">Reference proteome</keyword>
<protein>
    <submittedName>
        <fullName evidence="1">Uncharacterized protein</fullName>
    </submittedName>
</protein>
<dbReference type="EMBL" id="KB445794">
    <property type="protein sequence ID" value="EMD39236.1"/>
    <property type="molecule type" value="Genomic_DNA"/>
</dbReference>
<organism evidence="1 2">
    <name type="scientific">Ceriporiopsis subvermispora (strain B)</name>
    <name type="common">White-rot fungus</name>
    <name type="synonym">Gelatoporia subvermispora</name>
    <dbReference type="NCBI Taxonomy" id="914234"/>
    <lineage>
        <taxon>Eukaryota</taxon>
        <taxon>Fungi</taxon>
        <taxon>Dikarya</taxon>
        <taxon>Basidiomycota</taxon>
        <taxon>Agaricomycotina</taxon>
        <taxon>Agaricomycetes</taxon>
        <taxon>Polyporales</taxon>
        <taxon>Gelatoporiaceae</taxon>
        <taxon>Gelatoporia</taxon>
    </lineage>
</organism>
<evidence type="ECO:0000313" key="2">
    <source>
        <dbReference type="Proteomes" id="UP000016930"/>
    </source>
</evidence>
<evidence type="ECO:0000313" key="1">
    <source>
        <dbReference type="EMBL" id="EMD39236.1"/>
    </source>
</evidence>
<proteinExistence type="predicted"/>
<name>M2RK77_CERS8</name>
<dbReference type="Proteomes" id="UP000016930">
    <property type="component" value="Unassembled WGS sequence"/>
</dbReference>
<sequence length="159" mass="17462">MSHIAPTPESHCTRSTPCVLCRIPAPCIRCGGTLIRIEPTHVAMYGGSDISDARTAEGIKEGIVHDTSSTQELLVEYDIMSQYTTTENDTIINAPSTHPDPFAEASATRVQDVTGSEVQSLPLLPAYFAIPEAESRHQCHCDSTTIRQARATPRRCWFF</sequence>